<evidence type="ECO:0000313" key="3">
    <source>
        <dbReference type="Proteomes" id="UP000006073"/>
    </source>
</evidence>
<organism evidence="2 3">
    <name type="scientific">Indibacter alkaliphilus (strain CCUG 57479 / KCTC 22604 / LW1)</name>
    <dbReference type="NCBI Taxonomy" id="1189612"/>
    <lineage>
        <taxon>Bacteria</taxon>
        <taxon>Pseudomonadati</taxon>
        <taxon>Bacteroidota</taxon>
        <taxon>Cytophagia</taxon>
        <taxon>Cytophagales</taxon>
        <taxon>Cyclobacteriaceae</taxon>
    </lineage>
</organism>
<gene>
    <name evidence="2" type="ORF">A33Q_0261</name>
</gene>
<accession>S2DMB0</accession>
<dbReference type="InterPro" id="IPR025345">
    <property type="entry name" value="DUF4249"/>
</dbReference>
<name>S2DMB0_INDAL</name>
<proteinExistence type="predicted"/>
<dbReference type="STRING" id="1189612.A33Q_0261"/>
<keyword evidence="1" id="KW-0812">Transmembrane</keyword>
<dbReference type="Proteomes" id="UP000006073">
    <property type="component" value="Unassembled WGS sequence"/>
</dbReference>
<evidence type="ECO:0000313" key="2">
    <source>
        <dbReference type="EMBL" id="EPA00093.1"/>
    </source>
</evidence>
<sequence>MVNWMKKAFYIEWLWMKTHPTITIALVFIYYSCVSEFQPRFIGSDSDILVANSFIFADSVPVVSLMRSKNKLGDDWHPEKNASVKIEKISPNNSSDLQTFDLLLVDSVYKSLIPLEAGFEYRLKVRSKDGIILSASTYIPFPVKVDSIVRSQGPVMSFDGHTGSTNLDRIFFHPKAEAVNYFETKFYRRDVLSNPDEWGIAVEDNYSIYKSYNRDEIILSENLPDQFLFAFPFSVNGNAGSQIQLTFYRGSMVFILETTSAEYYHYKKSLYAHLDAISYQAFTSTSDLYNPSIFKTPLPLFSNIEGGRGIFAGLSRDFYIIERYWYEED</sequence>
<comment type="caution">
    <text evidence="2">The sequence shown here is derived from an EMBL/GenBank/DDBJ whole genome shotgun (WGS) entry which is preliminary data.</text>
</comment>
<keyword evidence="3" id="KW-1185">Reference proteome</keyword>
<feature type="transmembrane region" description="Helical" evidence="1">
    <location>
        <begin position="12"/>
        <end position="31"/>
    </location>
</feature>
<evidence type="ECO:0008006" key="4">
    <source>
        <dbReference type="Google" id="ProtNLM"/>
    </source>
</evidence>
<dbReference type="AlphaFoldDB" id="S2DMB0"/>
<keyword evidence="1" id="KW-0472">Membrane</keyword>
<dbReference type="EMBL" id="ALWO02000006">
    <property type="protein sequence ID" value="EPA00093.1"/>
    <property type="molecule type" value="Genomic_DNA"/>
</dbReference>
<keyword evidence="1" id="KW-1133">Transmembrane helix</keyword>
<protein>
    <recommendedName>
        <fullName evidence="4">DUF4249 domain-containing protein</fullName>
    </recommendedName>
</protein>
<dbReference type="Pfam" id="PF14054">
    <property type="entry name" value="DUF4249"/>
    <property type="match status" value="1"/>
</dbReference>
<evidence type="ECO:0000256" key="1">
    <source>
        <dbReference type="SAM" id="Phobius"/>
    </source>
</evidence>
<reference evidence="2 3" key="1">
    <citation type="journal article" date="2013" name="Genome Announc.">
        <title>Draft Genome Sequence of Indibacter alkaliphilus Strain LW1T, Isolated from Lonar Lake, a Haloalkaline Lake in the Buldana District of Maharashtra, India.</title>
        <authorList>
            <person name="Singh A."/>
            <person name="Kumar Jangir P."/>
            <person name="Sharma R."/>
            <person name="Singh A."/>
            <person name="Kumar Pinnaka A."/>
            <person name="Shivaji S."/>
        </authorList>
    </citation>
    <scope>NUCLEOTIDE SEQUENCE [LARGE SCALE GENOMIC DNA]</scope>
    <source>
        <strain evidence="3">CCUG 57479 / KCTC 22604 / LW1</strain>
    </source>
</reference>